<protein>
    <submittedName>
        <fullName evidence="2">Amidohydrolase family protein</fullName>
    </submittedName>
</protein>
<evidence type="ECO:0000313" key="2">
    <source>
        <dbReference type="EMBL" id="TMQ59173.1"/>
    </source>
</evidence>
<dbReference type="InterPro" id="IPR032466">
    <property type="entry name" value="Metal_Hydrolase"/>
</dbReference>
<dbReference type="Gene3D" id="3.20.20.140">
    <property type="entry name" value="Metal-dependent hydrolases"/>
    <property type="match status" value="1"/>
</dbReference>
<name>A0A538T6A3_UNCEI</name>
<accession>A0A538T6A3</accession>
<dbReference type="InterPro" id="IPR006680">
    <property type="entry name" value="Amidohydro-rel"/>
</dbReference>
<evidence type="ECO:0000313" key="3">
    <source>
        <dbReference type="Proteomes" id="UP000317716"/>
    </source>
</evidence>
<organism evidence="2 3">
    <name type="scientific">Eiseniibacteriota bacterium</name>
    <dbReference type="NCBI Taxonomy" id="2212470"/>
    <lineage>
        <taxon>Bacteria</taxon>
        <taxon>Candidatus Eiseniibacteriota</taxon>
    </lineage>
</organism>
<reference evidence="2 3" key="1">
    <citation type="journal article" date="2019" name="Nat. Microbiol.">
        <title>Mediterranean grassland soil C-N compound turnover is dependent on rainfall and depth, and is mediated by genomically divergent microorganisms.</title>
        <authorList>
            <person name="Diamond S."/>
            <person name="Andeer P.F."/>
            <person name="Li Z."/>
            <person name="Crits-Christoph A."/>
            <person name="Burstein D."/>
            <person name="Anantharaman K."/>
            <person name="Lane K.R."/>
            <person name="Thomas B.C."/>
            <person name="Pan C."/>
            <person name="Northen T.R."/>
            <person name="Banfield J.F."/>
        </authorList>
    </citation>
    <scope>NUCLEOTIDE SEQUENCE [LARGE SCALE GENOMIC DNA]</scope>
    <source>
        <strain evidence="2">WS_2</strain>
    </source>
</reference>
<proteinExistence type="predicted"/>
<dbReference type="PANTHER" id="PTHR43135:SF3">
    <property type="entry name" value="ALPHA-D-RIBOSE 1-METHYLPHOSPHONATE 5-TRIPHOSPHATE DIPHOSPHATASE"/>
    <property type="match status" value="1"/>
</dbReference>
<evidence type="ECO:0000259" key="1">
    <source>
        <dbReference type="Pfam" id="PF01979"/>
    </source>
</evidence>
<gene>
    <name evidence="2" type="ORF">E6K72_01830</name>
</gene>
<dbReference type="EMBL" id="VBOS01000055">
    <property type="protein sequence ID" value="TMQ59173.1"/>
    <property type="molecule type" value="Genomic_DNA"/>
</dbReference>
<sequence>ELETKRASFKAALAAGVTICFGGDVGVFPHGDNVRELEDMVEYGMTPLAALRSATSGNAKVFRLDDRLGKIAPSGRTARVCASLSKREGDGR</sequence>
<dbReference type="SUPFAM" id="SSF51556">
    <property type="entry name" value="Metallo-dependent hydrolases"/>
    <property type="match status" value="1"/>
</dbReference>
<feature type="domain" description="Amidohydrolase-related" evidence="1">
    <location>
        <begin position="2"/>
        <end position="73"/>
    </location>
</feature>
<keyword evidence="2" id="KW-0378">Hydrolase</keyword>
<dbReference type="GO" id="GO:0016787">
    <property type="term" value="F:hydrolase activity"/>
    <property type="evidence" value="ECO:0007669"/>
    <property type="project" value="UniProtKB-KW"/>
</dbReference>
<comment type="caution">
    <text evidence="2">The sequence shown here is derived from an EMBL/GenBank/DDBJ whole genome shotgun (WGS) entry which is preliminary data.</text>
</comment>
<dbReference type="Proteomes" id="UP000317716">
    <property type="component" value="Unassembled WGS sequence"/>
</dbReference>
<feature type="non-terminal residue" evidence="2">
    <location>
        <position position="1"/>
    </location>
</feature>
<dbReference type="AlphaFoldDB" id="A0A538T6A3"/>
<dbReference type="Pfam" id="PF01979">
    <property type="entry name" value="Amidohydro_1"/>
    <property type="match status" value="1"/>
</dbReference>
<dbReference type="InterPro" id="IPR051781">
    <property type="entry name" value="Metallo-dep_Hydrolase"/>
</dbReference>
<dbReference type="PANTHER" id="PTHR43135">
    <property type="entry name" value="ALPHA-D-RIBOSE 1-METHYLPHOSPHONATE 5-TRIPHOSPHATE DIPHOSPHATASE"/>
    <property type="match status" value="1"/>
</dbReference>